<accession>A0ABN9S149</accession>
<feature type="non-terminal residue" evidence="2">
    <location>
        <position position="1"/>
    </location>
</feature>
<keyword evidence="3" id="KW-1185">Reference proteome</keyword>
<evidence type="ECO:0000256" key="1">
    <source>
        <dbReference type="SAM" id="MobiDB-lite"/>
    </source>
</evidence>
<dbReference type="EMBL" id="CAUYUJ010008914">
    <property type="protein sequence ID" value="CAK0825389.1"/>
    <property type="molecule type" value="Genomic_DNA"/>
</dbReference>
<comment type="caution">
    <text evidence="2">The sequence shown here is derived from an EMBL/GenBank/DDBJ whole genome shotgun (WGS) entry which is preliminary data.</text>
</comment>
<protein>
    <submittedName>
        <fullName evidence="2">Uncharacterized protein</fullName>
    </submittedName>
</protein>
<feature type="region of interest" description="Disordered" evidence="1">
    <location>
        <begin position="1"/>
        <end position="43"/>
    </location>
</feature>
<reference evidence="2" key="1">
    <citation type="submission" date="2023-10" db="EMBL/GenBank/DDBJ databases">
        <authorList>
            <person name="Chen Y."/>
            <person name="Shah S."/>
            <person name="Dougan E. K."/>
            <person name="Thang M."/>
            <person name="Chan C."/>
        </authorList>
    </citation>
    <scope>NUCLEOTIDE SEQUENCE [LARGE SCALE GENOMIC DNA]</scope>
</reference>
<feature type="region of interest" description="Disordered" evidence="1">
    <location>
        <begin position="109"/>
        <end position="128"/>
    </location>
</feature>
<name>A0ABN9S149_9DINO</name>
<dbReference type="Proteomes" id="UP001189429">
    <property type="component" value="Unassembled WGS sequence"/>
</dbReference>
<evidence type="ECO:0000313" key="2">
    <source>
        <dbReference type="EMBL" id="CAK0825389.1"/>
    </source>
</evidence>
<gene>
    <name evidence="2" type="ORF">PCOR1329_LOCUS25523</name>
</gene>
<organism evidence="2 3">
    <name type="scientific">Prorocentrum cordatum</name>
    <dbReference type="NCBI Taxonomy" id="2364126"/>
    <lineage>
        <taxon>Eukaryota</taxon>
        <taxon>Sar</taxon>
        <taxon>Alveolata</taxon>
        <taxon>Dinophyceae</taxon>
        <taxon>Prorocentrales</taxon>
        <taxon>Prorocentraceae</taxon>
        <taxon>Prorocentrum</taxon>
    </lineage>
</organism>
<sequence length="177" mass="17434">QQRSRSGLNAHWRPPRGRAGAMQGLPPDRGRGGGPALAEPQTADCGDCAAEDCADCAAAGASDCAAEGAAAPSGATAVLPVDTSSAAFSTWPPQWTYCPPCDIQLAGREDARDASGGAAEGDRSGASAPVAVSEPMLGSWGGALAGVLKGGGGRRNGPLGAVLGHMACAVFGCTCER</sequence>
<proteinExistence type="predicted"/>
<evidence type="ECO:0000313" key="3">
    <source>
        <dbReference type="Proteomes" id="UP001189429"/>
    </source>
</evidence>